<feature type="domain" description="Symplekin C-terminal" evidence="6">
    <location>
        <begin position="935"/>
        <end position="1130"/>
    </location>
</feature>
<dbReference type="Pfam" id="PF12295">
    <property type="entry name" value="Symplekin_C"/>
    <property type="match status" value="1"/>
</dbReference>
<dbReference type="GO" id="GO:0005847">
    <property type="term" value="C:mRNA cleavage and polyadenylation specificity factor complex"/>
    <property type="evidence" value="ECO:0007669"/>
    <property type="project" value="TreeGrafter"/>
</dbReference>
<dbReference type="InterPro" id="IPR032460">
    <property type="entry name" value="Symplekin/Pta1_N"/>
</dbReference>
<dbReference type="OrthoDB" id="331600at2759"/>
<evidence type="ECO:0000259" key="6">
    <source>
        <dbReference type="Pfam" id="PF12295"/>
    </source>
</evidence>
<organism evidence="7 8">
    <name type="scientific">Dendrothele bispora (strain CBS 962.96)</name>
    <dbReference type="NCBI Taxonomy" id="1314807"/>
    <lineage>
        <taxon>Eukaryota</taxon>
        <taxon>Fungi</taxon>
        <taxon>Dikarya</taxon>
        <taxon>Basidiomycota</taxon>
        <taxon>Agaricomycotina</taxon>
        <taxon>Agaricomycetes</taxon>
        <taxon>Agaricomycetidae</taxon>
        <taxon>Agaricales</taxon>
        <taxon>Agaricales incertae sedis</taxon>
        <taxon>Dendrothele</taxon>
    </lineage>
</organism>
<protein>
    <recommendedName>
        <fullName evidence="9">Symplekin</fullName>
    </recommendedName>
</protein>
<keyword evidence="2" id="KW-0507">mRNA processing</keyword>
<evidence type="ECO:0000313" key="7">
    <source>
        <dbReference type="EMBL" id="THV04941.1"/>
    </source>
</evidence>
<comment type="subcellular location">
    <subcellularLocation>
        <location evidence="1">Nucleus</location>
    </subcellularLocation>
</comment>
<evidence type="ECO:0000313" key="8">
    <source>
        <dbReference type="Proteomes" id="UP000297245"/>
    </source>
</evidence>
<name>A0A4S8MQ71_DENBC</name>
<evidence type="ECO:0000256" key="4">
    <source>
        <dbReference type="SAM" id="MobiDB-lite"/>
    </source>
</evidence>
<evidence type="ECO:0000256" key="2">
    <source>
        <dbReference type="ARBA" id="ARBA00022664"/>
    </source>
</evidence>
<dbReference type="InterPro" id="IPR022075">
    <property type="entry name" value="Symplekin_C"/>
</dbReference>
<reference evidence="7 8" key="1">
    <citation type="journal article" date="2019" name="Nat. Ecol. Evol.">
        <title>Megaphylogeny resolves global patterns of mushroom evolution.</title>
        <authorList>
            <person name="Varga T."/>
            <person name="Krizsan K."/>
            <person name="Foldi C."/>
            <person name="Dima B."/>
            <person name="Sanchez-Garcia M."/>
            <person name="Sanchez-Ramirez S."/>
            <person name="Szollosi G.J."/>
            <person name="Szarkandi J.G."/>
            <person name="Papp V."/>
            <person name="Albert L."/>
            <person name="Andreopoulos W."/>
            <person name="Angelini C."/>
            <person name="Antonin V."/>
            <person name="Barry K.W."/>
            <person name="Bougher N.L."/>
            <person name="Buchanan P."/>
            <person name="Buyck B."/>
            <person name="Bense V."/>
            <person name="Catcheside P."/>
            <person name="Chovatia M."/>
            <person name="Cooper J."/>
            <person name="Damon W."/>
            <person name="Desjardin D."/>
            <person name="Finy P."/>
            <person name="Geml J."/>
            <person name="Haridas S."/>
            <person name="Hughes K."/>
            <person name="Justo A."/>
            <person name="Karasinski D."/>
            <person name="Kautmanova I."/>
            <person name="Kiss B."/>
            <person name="Kocsube S."/>
            <person name="Kotiranta H."/>
            <person name="LaButti K.M."/>
            <person name="Lechner B.E."/>
            <person name="Liimatainen K."/>
            <person name="Lipzen A."/>
            <person name="Lukacs Z."/>
            <person name="Mihaltcheva S."/>
            <person name="Morgado L.N."/>
            <person name="Niskanen T."/>
            <person name="Noordeloos M.E."/>
            <person name="Ohm R.A."/>
            <person name="Ortiz-Santana B."/>
            <person name="Ovrebo C."/>
            <person name="Racz N."/>
            <person name="Riley R."/>
            <person name="Savchenko A."/>
            <person name="Shiryaev A."/>
            <person name="Soop K."/>
            <person name="Spirin V."/>
            <person name="Szebenyi C."/>
            <person name="Tomsovsky M."/>
            <person name="Tulloss R.E."/>
            <person name="Uehling J."/>
            <person name="Grigoriev I.V."/>
            <person name="Vagvolgyi C."/>
            <person name="Papp T."/>
            <person name="Martin F.M."/>
            <person name="Miettinen O."/>
            <person name="Hibbett D.S."/>
            <person name="Nagy L.G."/>
        </authorList>
    </citation>
    <scope>NUCLEOTIDE SEQUENCE [LARGE SCALE GENOMIC DNA]</scope>
    <source>
        <strain evidence="7 8">CBS 962.96</strain>
    </source>
</reference>
<evidence type="ECO:0008006" key="9">
    <source>
        <dbReference type="Google" id="ProtNLM"/>
    </source>
</evidence>
<dbReference type="EMBL" id="ML179052">
    <property type="protein sequence ID" value="THV04941.1"/>
    <property type="molecule type" value="Genomic_DNA"/>
</dbReference>
<accession>A0A4S8MQ71</accession>
<evidence type="ECO:0000256" key="3">
    <source>
        <dbReference type="ARBA" id="ARBA00023242"/>
    </source>
</evidence>
<dbReference type="AlphaFoldDB" id="A0A4S8MQ71"/>
<feature type="region of interest" description="Disordered" evidence="4">
    <location>
        <begin position="311"/>
        <end position="337"/>
    </location>
</feature>
<dbReference type="Pfam" id="PF11935">
    <property type="entry name" value="SYMPK_PTA1_N"/>
    <property type="match status" value="1"/>
</dbReference>
<dbReference type="InterPro" id="IPR016024">
    <property type="entry name" value="ARM-type_fold"/>
</dbReference>
<gene>
    <name evidence="7" type="ORF">K435DRAFT_746316</name>
</gene>
<keyword evidence="3" id="KW-0539">Nucleus</keyword>
<keyword evidence="8" id="KW-1185">Reference proteome</keyword>
<proteinExistence type="predicted"/>
<feature type="compositionally biased region" description="Basic and acidic residues" evidence="4">
    <location>
        <begin position="403"/>
        <end position="415"/>
    </location>
</feature>
<dbReference type="Proteomes" id="UP000297245">
    <property type="component" value="Unassembled WGS sequence"/>
</dbReference>
<dbReference type="Gene3D" id="1.25.10.10">
    <property type="entry name" value="Leucine-rich Repeat Variant"/>
    <property type="match status" value="1"/>
</dbReference>
<feature type="domain" description="Symplekin/Pta1 N-terminal" evidence="5">
    <location>
        <begin position="105"/>
        <end position="315"/>
    </location>
</feature>
<feature type="compositionally biased region" description="Polar residues" evidence="4">
    <location>
        <begin position="416"/>
        <end position="434"/>
    </location>
</feature>
<dbReference type="PANTHER" id="PTHR15245:SF20">
    <property type="entry name" value="SYMPLEKIN"/>
    <property type="match status" value="1"/>
</dbReference>
<dbReference type="InterPro" id="IPR021850">
    <property type="entry name" value="Symplekin/Pta1"/>
</dbReference>
<dbReference type="SUPFAM" id="SSF48371">
    <property type="entry name" value="ARM repeat"/>
    <property type="match status" value="1"/>
</dbReference>
<dbReference type="GO" id="GO:0006397">
    <property type="term" value="P:mRNA processing"/>
    <property type="evidence" value="ECO:0007669"/>
    <property type="project" value="UniProtKB-KW"/>
</dbReference>
<evidence type="ECO:0000259" key="5">
    <source>
        <dbReference type="Pfam" id="PF11935"/>
    </source>
</evidence>
<evidence type="ECO:0000256" key="1">
    <source>
        <dbReference type="ARBA" id="ARBA00004123"/>
    </source>
</evidence>
<sequence>MASNPVDPLQTLQAALNVPANSEEQAELLARLRESLEQHPAPIPILAGTLITIVVNAGDSLLKTWVIDLLHFAICRSSLSIEQKTQMSSQALETLYQLLEDSNRNIVKVVVQCLTTVYPLLFRFLCTNRTNSSVWNTLAACKSRILEFVNSATASVSVKISSLKFMQRIILVQTRGPPDPRLQNRNDPNIVLCPPDHPFIPVAHLEAEATQLLEQVIKILYSTSNVDILSALLNSWSTSIKLRSNMIPLVLATLKAWKPDAFSGLSPSTVKSAEKAVRILLIHLSRTSIAASYVPQINEILAIQTKRMEEEARKRPSAASREPKKRSTTADVDRADVKRLKMDHTEQPASTSFLDQFDFTALPAPLITDLIILNLEAFSEPALVSLVQAFRQSQGADSSPPLRLDDTSKDTDGHQHTVSQDSTVLPASSGSPQVLNEPIDPLQMDIDQDELDYEPDRLNEELSGPIEPQSSNDAVPLSQDLLNVSLSDFKLPTPRHLSLSDQVIQISNSISRICEGGLDIQLQPTFSTVNSGIGGPMDMWMLLIVRMITRVSVPPPDLYDDDGDTLGEDTKTDESIHPFYEKQDQLRQTLCDYVMSDFPSRVRLATTWMNEEWFNDRIQYEKDSRWRPNYDTWLNQIVVSYQTLLDGKDRTFSRFLLDLPSVPQDVLGLLRDLCVESESMEKMQVGFSTLKGFVIQRPTMRPDALGILLELTTHPDRKIRGAAINTVKLWVPNSQPMDTMIREFALQILRKLQRAPVQTTTNPSSPVEDVTMQNGEADQIQQDQIQAENEKTVNEEVARIEHDENMEDGQLPQEELIQTPFLPERIELPAQKGQVLQHVELLFVLSVKVPEFLDEIFSAYAQMDSTVQEAIQELITALVQSLGSNHGKLLTLMRTCPTGSESLALRVLTIFTERERPSAQLVALVKALVNERDLDAHFLVPIIAEMDKADIMRHLPRIVSILNGQPEPKNLVRSVFNSIVATPPKTFGSVTSNLPRVRQSELLTPQELMVLLHESEKEIGLKSAIEAIGICFSMTDVFRSEILAVVMQQIVDEPVLPVLFLRTVIQAVTTYKTLVPFVSTTLLSRLITKKIWTNPPLWEGFIRCAKVTAPTSFGALLQLPKDQLRELVDKQPSLKAGLREFVTKKAPNKARVSGFLDIFADNEESLSNQQSS</sequence>
<dbReference type="PANTHER" id="PTHR15245">
    <property type="entry name" value="SYMPLEKIN-RELATED"/>
    <property type="match status" value="1"/>
</dbReference>
<dbReference type="InterPro" id="IPR011989">
    <property type="entry name" value="ARM-like"/>
</dbReference>
<feature type="region of interest" description="Disordered" evidence="4">
    <location>
        <begin position="392"/>
        <end position="440"/>
    </location>
</feature>